<protein>
    <submittedName>
        <fullName evidence="2">Uncharacterized protein</fullName>
    </submittedName>
</protein>
<dbReference type="Proteomes" id="UP000053240">
    <property type="component" value="Unassembled WGS sequence"/>
</dbReference>
<dbReference type="AlphaFoldDB" id="A0A0N0PFM7"/>
<dbReference type="KEGG" id="pmac:106707516"/>
<comment type="caution">
    <text evidence="2">The sequence shown here is derived from an EMBL/GenBank/DDBJ whole genome shotgun (WGS) entry which is preliminary data.</text>
</comment>
<dbReference type="EMBL" id="LADJ01044508">
    <property type="protein sequence ID" value="KPJ21424.1"/>
    <property type="molecule type" value="Genomic_DNA"/>
</dbReference>
<feature type="region of interest" description="Disordered" evidence="1">
    <location>
        <begin position="1"/>
        <end position="24"/>
    </location>
</feature>
<gene>
    <name evidence="2" type="ORF">RR48_01307</name>
</gene>
<keyword evidence="3" id="KW-1185">Reference proteome</keyword>
<feature type="region of interest" description="Disordered" evidence="1">
    <location>
        <begin position="97"/>
        <end position="121"/>
    </location>
</feature>
<feature type="compositionally biased region" description="Pro residues" evidence="1">
    <location>
        <begin position="99"/>
        <end position="117"/>
    </location>
</feature>
<evidence type="ECO:0000313" key="3">
    <source>
        <dbReference type="Proteomes" id="UP000053240"/>
    </source>
</evidence>
<reference evidence="2 3" key="1">
    <citation type="journal article" date="2015" name="Nat. Commun.">
        <title>Outbred genome sequencing and CRISPR/Cas9 gene editing in butterflies.</title>
        <authorList>
            <person name="Li X."/>
            <person name="Fan D."/>
            <person name="Zhang W."/>
            <person name="Liu G."/>
            <person name="Zhang L."/>
            <person name="Zhao L."/>
            <person name="Fang X."/>
            <person name="Chen L."/>
            <person name="Dong Y."/>
            <person name="Chen Y."/>
            <person name="Ding Y."/>
            <person name="Zhao R."/>
            <person name="Feng M."/>
            <person name="Zhu Y."/>
            <person name="Feng Y."/>
            <person name="Jiang X."/>
            <person name="Zhu D."/>
            <person name="Xiang H."/>
            <person name="Feng X."/>
            <person name="Li S."/>
            <person name="Wang J."/>
            <person name="Zhang G."/>
            <person name="Kronforst M.R."/>
            <person name="Wang W."/>
        </authorList>
    </citation>
    <scope>NUCLEOTIDE SEQUENCE [LARGE SCALE GENOMIC DNA]</scope>
    <source>
        <strain evidence="2">Ya'a_city_454_Pm</strain>
        <tissue evidence="2">Whole body</tissue>
    </source>
</reference>
<dbReference type="OrthoDB" id="7429255at2759"/>
<dbReference type="InParanoid" id="A0A0N0PFM7"/>
<proteinExistence type="predicted"/>
<evidence type="ECO:0000313" key="2">
    <source>
        <dbReference type="EMBL" id="KPJ21424.1"/>
    </source>
</evidence>
<accession>A0A0N0PFM7</accession>
<evidence type="ECO:0000256" key="1">
    <source>
        <dbReference type="SAM" id="MobiDB-lite"/>
    </source>
</evidence>
<name>A0A0N0PFM7_PAPMA</name>
<feature type="compositionally biased region" description="Basic and acidic residues" evidence="1">
    <location>
        <begin position="1"/>
        <end position="10"/>
    </location>
</feature>
<dbReference type="OMA" id="PDPCKLQ"/>
<organism evidence="2 3">
    <name type="scientific">Papilio machaon</name>
    <name type="common">Old World swallowtail butterfly</name>
    <dbReference type="NCBI Taxonomy" id="76193"/>
    <lineage>
        <taxon>Eukaryota</taxon>
        <taxon>Metazoa</taxon>
        <taxon>Ecdysozoa</taxon>
        <taxon>Arthropoda</taxon>
        <taxon>Hexapoda</taxon>
        <taxon>Insecta</taxon>
        <taxon>Pterygota</taxon>
        <taxon>Neoptera</taxon>
        <taxon>Endopterygota</taxon>
        <taxon>Lepidoptera</taxon>
        <taxon>Glossata</taxon>
        <taxon>Ditrysia</taxon>
        <taxon>Papilionoidea</taxon>
        <taxon>Papilionidae</taxon>
        <taxon>Papilioninae</taxon>
        <taxon>Papilio</taxon>
    </lineage>
</organism>
<sequence>MKTKKCHVEPTPEPPPPDPCKIQKRKQLEKAGVKICEKPPIPQPPPPPECTAICIEKVKNPPLAIRSHDLPVVCEVERQTTGTARCDDIEAVVAAHPDLPWPGCPPTPTIPPPPTPDPCEEQAKRYKLEECRERMKRYRE</sequence>